<organism evidence="1 2">
    <name type="scientific">Potamilus streckersoni</name>
    <dbReference type="NCBI Taxonomy" id="2493646"/>
    <lineage>
        <taxon>Eukaryota</taxon>
        <taxon>Metazoa</taxon>
        <taxon>Spiralia</taxon>
        <taxon>Lophotrochozoa</taxon>
        <taxon>Mollusca</taxon>
        <taxon>Bivalvia</taxon>
        <taxon>Autobranchia</taxon>
        <taxon>Heteroconchia</taxon>
        <taxon>Palaeoheterodonta</taxon>
        <taxon>Unionida</taxon>
        <taxon>Unionoidea</taxon>
        <taxon>Unionidae</taxon>
        <taxon>Ambleminae</taxon>
        <taxon>Lampsilini</taxon>
        <taxon>Potamilus</taxon>
    </lineage>
</organism>
<dbReference type="EMBL" id="JAEAOA010001866">
    <property type="protein sequence ID" value="KAK3607497.1"/>
    <property type="molecule type" value="Genomic_DNA"/>
</dbReference>
<dbReference type="SUPFAM" id="SSF53335">
    <property type="entry name" value="S-adenosyl-L-methionine-dependent methyltransferases"/>
    <property type="match status" value="1"/>
</dbReference>
<proteinExistence type="predicted"/>
<dbReference type="Proteomes" id="UP001195483">
    <property type="component" value="Unassembled WGS sequence"/>
</dbReference>
<reference evidence="1" key="2">
    <citation type="journal article" date="2021" name="Genome Biol. Evol.">
        <title>Developing a high-quality reference genome for a parasitic bivalve with doubly uniparental inheritance (Bivalvia: Unionida).</title>
        <authorList>
            <person name="Smith C.H."/>
        </authorList>
    </citation>
    <scope>NUCLEOTIDE SEQUENCE</scope>
    <source>
        <strain evidence="1">CHS0354</strain>
        <tissue evidence="1">Mantle</tissue>
    </source>
</reference>
<gene>
    <name evidence="1" type="ORF">CHS0354_031117</name>
</gene>
<dbReference type="Gene3D" id="3.40.50.150">
    <property type="entry name" value="Vaccinia Virus protein VP39"/>
    <property type="match status" value="1"/>
</dbReference>
<dbReference type="InterPro" id="IPR029063">
    <property type="entry name" value="SAM-dependent_MTases_sf"/>
</dbReference>
<evidence type="ECO:0000313" key="2">
    <source>
        <dbReference type="Proteomes" id="UP001195483"/>
    </source>
</evidence>
<comment type="caution">
    <text evidence="1">The sequence shown here is derived from an EMBL/GenBank/DDBJ whole genome shotgun (WGS) entry which is preliminary data.</text>
</comment>
<protein>
    <submittedName>
        <fullName evidence="1">Uncharacterized protein</fullName>
    </submittedName>
</protein>
<accession>A0AAE0TBR8</accession>
<reference evidence="1" key="3">
    <citation type="submission" date="2023-05" db="EMBL/GenBank/DDBJ databases">
        <authorList>
            <person name="Smith C.H."/>
        </authorList>
    </citation>
    <scope>NUCLEOTIDE SEQUENCE</scope>
    <source>
        <strain evidence="1">CHS0354</strain>
        <tissue evidence="1">Mantle</tissue>
    </source>
</reference>
<reference evidence="1" key="1">
    <citation type="journal article" date="2021" name="Genome Biol. Evol.">
        <title>A High-Quality Reference Genome for a Parasitic Bivalve with Doubly Uniparental Inheritance (Bivalvia: Unionida).</title>
        <authorList>
            <person name="Smith C.H."/>
        </authorList>
    </citation>
    <scope>NUCLEOTIDE SEQUENCE</scope>
    <source>
        <strain evidence="1">CHS0354</strain>
    </source>
</reference>
<evidence type="ECO:0000313" key="1">
    <source>
        <dbReference type="EMBL" id="KAK3607497.1"/>
    </source>
</evidence>
<sequence length="304" mass="34746">MSSTTHKLIGTLCLIVSIVVMTALYEQKNYNVQYREFQELLHSIKDTLLSAYSLPMIYKITSVQSTEEVIHILKMQRNYASREVNKLKRLLGQIQCQTIAEEGTKTSHTGGWCRQESKEDSGKHWTDKDLAKALAELFKGKSVASFGDGPGRYKQLIEGAGKGVIYDAYDGAPFCEETSEGRVKFMDLTLPQFGLPMYDWVISLEVAEHIPKQFEGVYLDNINRHAREGVVLSWAVPGQGGYGHVNERFFDYVVKIMEKNELYFDREQSQVLQKAATVKWLKDNVNVYVRRNRTRSDNLDKLLV</sequence>
<dbReference type="AlphaFoldDB" id="A0AAE0TBR8"/>
<name>A0AAE0TBR8_9BIVA</name>
<keyword evidence="2" id="KW-1185">Reference proteome</keyword>